<protein>
    <recommendedName>
        <fullName evidence="3">CorA-like transporter domain-containing protein</fullName>
    </recommendedName>
</protein>
<keyword evidence="2" id="KW-0812">Transmembrane</keyword>
<evidence type="ECO:0000313" key="4">
    <source>
        <dbReference type="EMBL" id="CAI4218863.1"/>
    </source>
</evidence>
<reference evidence="4" key="1">
    <citation type="submission" date="2022-11" db="EMBL/GenBank/DDBJ databases">
        <authorList>
            <person name="Scott C."/>
            <person name="Bruce N."/>
        </authorList>
    </citation>
    <scope>NUCLEOTIDE SEQUENCE</scope>
</reference>
<feature type="transmembrane region" description="Helical" evidence="2">
    <location>
        <begin position="352"/>
        <end position="380"/>
    </location>
</feature>
<dbReference type="Proteomes" id="UP000838763">
    <property type="component" value="Unassembled WGS sequence"/>
</dbReference>
<keyword evidence="5" id="KW-1185">Reference proteome</keyword>
<dbReference type="AlphaFoldDB" id="A0A9P1MFK1"/>
<keyword evidence="1" id="KW-0175">Coiled coil</keyword>
<dbReference type="EMBL" id="CALLCH030000018">
    <property type="protein sequence ID" value="CAI4218863.1"/>
    <property type="molecule type" value="Genomic_DNA"/>
</dbReference>
<name>A0A9P1MFK1_9PEZI</name>
<keyword evidence="2" id="KW-0472">Membrane</keyword>
<gene>
    <name evidence="4" type="ORF">PPNO1_LOCUS8436</name>
</gene>
<feature type="domain" description="CorA-like transporter" evidence="3">
    <location>
        <begin position="12"/>
        <end position="202"/>
    </location>
</feature>
<evidence type="ECO:0000256" key="1">
    <source>
        <dbReference type="SAM" id="Coils"/>
    </source>
</evidence>
<dbReference type="Gene3D" id="1.20.58.340">
    <property type="entry name" value="Magnesium transport protein CorA, transmembrane region"/>
    <property type="match status" value="1"/>
</dbReference>
<keyword evidence="2" id="KW-1133">Transmembrane helix</keyword>
<dbReference type="OrthoDB" id="5392974at2759"/>
<dbReference type="Pfam" id="PF26616">
    <property type="entry name" value="CorA-like"/>
    <property type="match status" value="1"/>
</dbReference>
<proteinExistence type="predicted"/>
<evidence type="ECO:0000256" key="2">
    <source>
        <dbReference type="SAM" id="Phobius"/>
    </source>
</evidence>
<organism evidence="4 5">
    <name type="scientific">Parascedosporium putredinis</name>
    <dbReference type="NCBI Taxonomy" id="1442378"/>
    <lineage>
        <taxon>Eukaryota</taxon>
        <taxon>Fungi</taxon>
        <taxon>Dikarya</taxon>
        <taxon>Ascomycota</taxon>
        <taxon>Pezizomycotina</taxon>
        <taxon>Sordariomycetes</taxon>
        <taxon>Hypocreomycetidae</taxon>
        <taxon>Microascales</taxon>
        <taxon>Microascaceae</taxon>
        <taxon>Parascedosporium</taxon>
    </lineage>
</organism>
<evidence type="ECO:0000313" key="5">
    <source>
        <dbReference type="Proteomes" id="UP000838763"/>
    </source>
</evidence>
<comment type="caution">
    <text evidence="4">The sequence shown here is derived from an EMBL/GenBank/DDBJ whole genome shotgun (WGS) entry which is preliminary data.</text>
</comment>
<sequence length="403" mass="45416">MALPLTRSTPTSSLSQIEGLVERLTQAKPRLLDADNVQVRIETVAPDIDGNFALHQADITDEVVLGAKLREHLAHKGFTFIFLFQEYTWAPVKLSSEALVQIMSVTGADEGFLNIMKEFGAPDDETGTDLPCAYNVQMKHRPNEGRRENENSATFVDFMYVIRYMAGPWKGEDYPWSLRKMGVYHRREGHRSFWIILQPHQNALLVPKSIFEGYLARPHSIHAHISLFTSSLSGWAEHLRFVAMLLNIESQRIRVWRPDDSISISSNSIKKLQFCSELAYKALSNLSSVRENLEEYNARISNLAATIVNTKQTQTMAENTRAMAALARDSKEDQALLVQISRATQKESKMMSFIAVITLIFLPATFITGLFSTGFMTALLSGPDDVLPYSAIQTTLKRNRLSK</sequence>
<accession>A0A9P1MFK1</accession>
<evidence type="ECO:0000259" key="3">
    <source>
        <dbReference type="Pfam" id="PF26616"/>
    </source>
</evidence>
<dbReference type="InterPro" id="IPR058257">
    <property type="entry name" value="CorA-like_dom"/>
</dbReference>
<feature type="coiled-coil region" evidence="1">
    <location>
        <begin position="286"/>
        <end position="313"/>
    </location>
</feature>